<dbReference type="InterPro" id="IPR013783">
    <property type="entry name" value="Ig-like_fold"/>
</dbReference>
<comment type="caution">
    <text evidence="2">The sequence shown here is derived from an EMBL/GenBank/DDBJ whole genome shotgun (WGS) entry which is preliminary data.</text>
</comment>
<dbReference type="EMBL" id="BOQL01000081">
    <property type="protein sequence ID" value="GIM79363.1"/>
    <property type="molecule type" value="Genomic_DNA"/>
</dbReference>
<feature type="region of interest" description="Disordered" evidence="1">
    <location>
        <begin position="56"/>
        <end position="110"/>
    </location>
</feature>
<dbReference type="Proteomes" id="UP000681340">
    <property type="component" value="Unassembled WGS sequence"/>
</dbReference>
<evidence type="ECO:0008006" key="4">
    <source>
        <dbReference type="Google" id="ProtNLM"/>
    </source>
</evidence>
<feature type="region of interest" description="Disordered" evidence="1">
    <location>
        <begin position="233"/>
        <end position="257"/>
    </location>
</feature>
<protein>
    <recommendedName>
        <fullName evidence="4">IPT/TIG domain-containing protein</fullName>
    </recommendedName>
</protein>
<gene>
    <name evidence="2" type="ORF">Aau02nite_85430</name>
</gene>
<dbReference type="InterPro" id="IPR014756">
    <property type="entry name" value="Ig_E-set"/>
</dbReference>
<dbReference type="SUPFAM" id="SSF81296">
    <property type="entry name" value="E set domains"/>
    <property type="match status" value="1"/>
</dbReference>
<accession>A0A919W4H7</accession>
<evidence type="ECO:0000256" key="1">
    <source>
        <dbReference type="SAM" id="MobiDB-lite"/>
    </source>
</evidence>
<keyword evidence="3" id="KW-1185">Reference proteome</keyword>
<name>A0A919W4H7_9ACTN</name>
<feature type="compositionally biased region" description="Low complexity" evidence="1">
    <location>
        <begin position="82"/>
        <end position="110"/>
    </location>
</feature>
<evidence type="ECO:0000313" key="3">
    <source>
        <dbReference type="Proteomes" id="UP000681340"/>
    </source>
</evidence>
<organism evidence="2 3">
    <name type="scientific">Actinoplanes auranticolor</name>
    <dbReference type="NCBI Taxonomy" id="47988"/>
    <lineage>
        <taxon>Bacteria</taxon>
        <taxon>Bacillati</taxon>
        <taxon>Actinomycetota</taxon>
        <taxon>Actinomycetes</taxon>
        <taxon>Micromonosporales</taxon>
        <taxon>Micromonosporaceae</taxon>
        <taxon>Actinoplanes</taxon>
    </lineage>
</organism>
<sequence>MIPVRRNGPRHGSSLLTAQRMAALKRLTPYLVTFLAVTVLLLAGFIRAQDAESNRTAASVVPPSVGSSAVLRDRPSPPGPSAAPRAVDPGAPTTTATGPEPTAVRPPATAAKRAPRIIAWIRDLGLTGGGGSYQEAFVAELSWGQCAELLRDVESASREEVDHTTRDLYRAAAQACLAAFHGKRALWPAADAAVEQLSGRSAALDCIDRSVYELTRALVRIHRSDPDAVLRRGRADEADGPDCPRLRSVEPGSGPAAGGYEVRLVGEHLPDPAVVHFGEVTRTVRTSGGRFAVVTVPPMGKYKGVSVWIEGWPYEVMHSPTFSYDPPADGTGQSHGP</sequence>
<dbReference type="Gene3D" id="2.60.40.10">
    <property type="entry name" value="Immunoglobulins"/>
    <property type="match status" value="1"/>
</dbReference>
<proteinExistence type="predicted"/>
<dbReference type="CDD" id="cd00102">
    <property type="entry name" value="IPT"/>
    <property type="match status" value="1"/>
</dbReference>
<dbReference type="AlphaFoldDB" id="A0A919W4H7"/>
<dbReference type="GO" id="GO:0005975">
    <property type="term" value="P:carbohydrate metabolic process"/>
    <property type="evidence" value="ECO:0007669"/>
    <property type="project" value="UniProtKB-ARBA"/>
</dbReference>
<evidence type="ECO:0000313" key="2">
    <source>
        <dbReference type="EMBL" id="GIM79363.1"/>
    </source>
</evidence>
<feature type="compositionally biased region" description="Basic and acidic residues" evidence="1">
    <location>
        <begin position="233"/>
        <end position="248"/>
    </location>
</feature>
<feature type="compositionally biased region" description="Low complexity" evidence="1">
    <location>
        <begin position="57"/>
        <end position="70"/>
    </location>
</feature>
<reference evidence="2" key="1">
    <citation type="submission" date="2021-03" db="EMBL/GenBank/DDBJ databases">
        <title>Whole genome shotgun sequence of Actinoplanes auranticolor NBRC 12245.</title>
        <authorList>
            <person name="Komaki H."/>
            <person name="Tamura T."/>
        </authorList>
    </citation>
    <scope>NUCLEOTIDE SEQUENCE</scope>
    <source>
        <strain evidence="2">NBRC 12245</strain>
    </source>
</reference>